<comment type="caution">
    <text evidence="2">The sequence shown here is derived from an EMBL/GenBank/DDBJ whole genome shotgun (WGS) entry which is preliminary data.</text>
</comment>
<name>A0A699XPR0_TANCI</name>
<gene>
    <name evidence="2" type="ORF">Tci_933252</name>
</gene>
<reference evidence="2" key="1">
    <citation type="journal article" date="2019" name="Sci. Rep.">
        <title>Draft genome of Tanacetum cinerariifolium, the natural source of mosquito coil.</title>
        <authorList>
            <person name="Yamashiro T."/>
            <person name="Shiraishi A."/>
            <person name="Satake H."/>
            <person name="Nakayama K."/>
        </authorList>
    </citation>
    <scope>NUCLEOTIDE SEQUENCE</scope>
</reference>
<evidence type="ECO:0000313" key="2">
    <source>
        <dbReference type="EMBL" id="GFD61283.1"/>
    </source>
</evidence>
<dbReference type="EMBL" id="BKCJ011889176">
    <property type="protein sequence ID" value="GFD61283.1"/>
    <property type="molecule type" value="Genomic_DNA"/>
</dbReference>
<sequence>VCQYVVCFAHSSYLHCALASGVEDQTDPGSREAKTVVEQPLASEHDGRGEDEPKDKKVQDEHDDGGDVARHQGALAQS</sequence>
<protein>
    <submittedName>
        <fullName evidence="2">Uncharacterized protein</fullName>
    </submittedName>
</protein>
<feature type="compositionally biased region" description="Basic and acidic residues" evidence="1">
    <location>
        <begin position="43"/>
        <end position="70"/>
    </location>
</feature>
<feature type="region of interest" description="Disordered" evidence="1">
    <location>
        <begin position="23"/>
        <end position="78"/>
    </location>
</feature>
<feature type="non-terminal residue" evidence="2">
    <location>
        <position position="1"/>
    </location>
</feature>
<organism evidence="2">
    <name type="scientific">Tanacetum cinerariifolium</name>
    <name type="common">Dalmatian daisy</name>
    <name type="synonym">Chrysanthemum cinerariifolium</name>
    <dbReference type="NCBI Taxonomy" id="118510"/>
    <lineage>
        <taxon>Eukaryota</taxon>
        <taxon>Viridiplantae</taxon>
        <taxon>Streptophyta</taxon>
        <taxon>Embryophyta</taxon>
        <taxon>Tracheophyta</taxon>
        <taxon>Spermatophyta</taxon>
        <taxon>Magnoliopsida</taxon>
        <taxon>eudicotyledons</taxon>
        <taxon>Gunneridae</taxon>
        <taxon>Pentapetalae</taxon>
        <taxon>asterids</taxon>
        <taxon>campanulids</taxon>
        <taxon>Asterales</taxon>
        <taxon>Asteraceae</taxon>
        <taxon>Asteroideae</taxon>
        <taxon>Anthemideae</taxon>
        <taxon>Anthemidinae</taxon>
        <taxon>Tanacetum</taxon>
    </lineage>
</organism>
<evidence type="ECO:0000256" key="1">
    <source>
        <dbReference type="SAM" id="MobiDB-lite"/>
    </source>
</evidence>
<proteinExistence type="predicted"/>
<dbReference type="AlphaFoldDB" id="A0A699XPR0"/>
<accession>A0A699XPR0</accession>
<feature type="non-terminal residue" evidence="2">
    <location>
        <position position="78"/>
    </location>
</feature>